<dbReference type="STRING" id="89524.SAMN05444370_103316"/>
<dbReference type="InterPro" id="IPR002068">
    <property type="entry name" value="A-crystallin/Hsp20_dom"/>
</dbReference>
<dbReference type="InterPro" id="IPR031107">
    <property type="entry name" value="Small_HSP"/>
</dbReference>
<proteinExistence type="inferred from homology"/>
<name>A0A1H3Z0H6_9RHOB</name>
<feature type="domain" description="SHSP" evidence="3">
    <location>
        <begin position="24"/>
        <end position="138"/>
    </location>
</feature>
<dbReference type="PROSITE" id="PS01031">
    <property type="entry name" value="SHSP"/>
    <property type="match status" value="1"/>
</dbReference>
<evidence type="ECO:0000259" key="3">
    <source>
        <dbReference type="PROSITE" id="PS01031"/>
    </source>
</evidence>
<comment type="similarity">
    <text evidence="1 2">Belongs to the small heat shock protein (HSP20) family.</text>
</comment>
<accession>A0A1H3Z0H6</accession>
<protein>
    <submittedName>
        <fullName evidence="4">HSP20 family protein</fullName>
    </submittedName>
</protein>
<dbReference type="EMBL" id="FNQM01000003">
    <property type="protein sequence ID" value="SEA16844.1"/>
    <property type="molecule type" value="Genomic_DNA"/>
</dbReference>
<keyword evidence="5" id="KW-1185">Reference proteome</keyword>
<gene>
    <name evidence="4" type="ORF">SAMN05444370_103316</name>
</gene>
<dbReference type="Proteomes" id="UP000198703">
    <property type="component" value="Unassembled WGS sequence"/>
</dbReference>
<dbReference type="OrthoDB" id="9808910at2"/>
<dbReference type="SUPFAM" id="SSF49764">
    <property type="entry name" value="HSP20-like chaperones"/>
    <property type="match status" value="1"/>
</dbReference>
<evidence type="ECO:0000313" key="4">
    <source>
        <dbReference type="EMBL" id="SEA16844.1"/>
    </source>
</evidence>
<organism evidence="4 5">
    <name type="scientific">Rubrimonas cliftonensis</name>
    <dbReference type="NCBI Taxonomy" id="89524"/>
    <lineage>
        <taxon>Bacteria</taxon>
        <taxon>Pseudomonadati</taxon>
        <taxon>Pseudomonadota</taxon>
        <taxon>Alphaproteobacteria</taxon>
        <taxon>Rhodobacterales</taxon>
        <taxon>Paracoccaceae</taxon>
        <taxon>Rubrimonas</taxon>
    </lineage>
</organism>
<dbReference type="CDD" id="cd06464">
    <property type="entry name" value="ACD_sHsps-like"/>
    <property type="match status" value="1"/>
</dbReference>
<sequence length="138" mass="15353">MVEKTDASHWWPALFEPLRAAGQRVADWFAPRSEAATDKAGYEITIELPGVKPEDIELSMHDGALIVRGEKRAERRVEGRTYFFSEREYGAFQRSFRLPADADPNAVEASHADGVLTVAIARRADSIAQGKRIAVKRG</sequence>
<evidence type="ECO:0000256" key="1">
    <source>
        <dbReference type="PROSITE-ProRule" id="PRU00285"/>
    </source>
</evidence>
<evidence type="ECO:0000256" key="2">
    <source>
        <dbReference type="RuleBase" id="RU003616"/>
    </source>
</evidence>
<dbReference type="Gene3D" id="2.60.40.790">
    <property type="match status" value="1"/>
</dbReference>
<dbReference type="RefSeq" id="WP_093250849.1">
    <property type="nucleotide sequence ID" value="NZ_FNQM01000003.1"/>
</dbReference>
<dbReference type="PANTHER" id="PTHR11527">
    <property type="entry name" value="HEAT-SHOCK PROTEIN 20 FAMILY MEMBER"/>
    <property type="match status" value="1"/>
</dbReference>
<dbReference type="Pfam" id="PF00011">
    <property type="entry name" value="HSP20"/>
    <property type="match status" value="1"/>
</dbReference>
<dbReference type="AlphaFoldDB" id="A0A1H3Z0H6"/>
<evidence type="ECO:0000313" key="5">
    <source>
        <dbReference type="Proteomes" id="UP000198703"/>
    </source>
</evidence>
<reference evidence="4 5" key="1">
    <citation type="submission" date="2016-10" db="EMBL/GenBank/DDBJ databases">
        <authorList>
            <person name="de Groot N.N."/>
        </authorList>
    </citation>
    <scope>NUCLEOTIDE SEQUENCE [LARGE SCALE GENOMIC DNA]</scope>
    <source>
        <strain evidence="4 5">DSM 15345</strain>
    </source>
</reference>
<dbReference type="InterPro" id="IPR008978">
    <property type="entry name" value="HSP20-like_chaperone"/>
</dbReference>